<dbReference type="AlphaFoldDB" id="A0A2M8WPR1"/>
<dbReference type="Proteomes" id="UP000228531">
    <property type="component" value="Unassembled WGS sequence"/>
</dbReference>
<name>A0A2M8WPR1_9RHOB</name>
<evidence type="ECO:0000313" key="1">
    <source>
        <dbReference type="EMBL" id="PJI92919.1"/>
    </source>
</evidence>
<dbReference type="EMBL" id="PGTY01000001">
    <property type="protein sequence ID" value="PJI92919.1"/>
    <property type="molecule type" value="Genomic_DNA"/>
</dbReference>
<evidence type="ECO:0000313" key="2">
    <source>
        <dbReference type="Proteomes" id="UP000228531"/>
    </source>
</evidence>
<evidence type="ECO:0008006" key="3">
    <source>
        <dbReference type="Google" id="ProtNLM"/>
    </source>
</evidence>
<dbReference type="RefSeq" id="WP_100367685.1">
    <property type="nucleotide sequence ID" value="NZ_PGTY01000001.1"/>
</dbReference>
<sequence>MNRPSGRQRDRLSDQAAATTRLLCARDPCPMIVLTAGDGAGKSTLLAGLEPLMQDVAFCSIDPTFLYPLQEAPHMDWALQTHPREVIWKCAPMVRSAFFVTTFSVLVEHYVKPNFRRRPIIIDSYWYRYLAKEMLQNPDGANVFADLTQRLPRPDLVVELTCDYSVAFSRKDSISPLETGSGINPQEDFIHFQYRVAQTVNKLLPADVPRVNLRSTTVAQTTANFLATIDAWIHDLE</sequence>
<protein>
    <recommendedName>
        <fullName evidence="3">Thymidylate kinase</fullName>
    </recommendedName>
</protein>
<proteinExistence type="predicted"/>
<dbReference type="InterPro" id="IPR027417">
    <property type="entry name" value="P-loop_NTPase"/>
</dbReference>
<gene>
    <name evidence="1" type="ORF">BC777_1784</name>
</gene>
<organism evidence="1 2">
    <name type="scientific">Yoonia maricola</name>
    <dbReference type="NCBI Taxonomy" id="420999"/>
    <lineage>
        <taxon>Bacteria</taxon>
        <taxon>Pseudomonadati</taxon>
        <taxon>Pseudomonadota</taxon>
        <taxon>Alphaproteobacteria</taxon>
        <taxon>Rhodobacterales</taxon>
        <taxon>Paracoccaceae</taxon>
        <taxon>Yoonia</taxon>
    </lineage>
</organism>
<keyword evidence="2" id="KW-1185">Reference proteome</keyword>
<dbReference type="Gene3D" id="3.40.50.300">
    <property type="entry name" value="P-loop containing nucleotide triphosphate hydrolases"/>
    <property type="match status" value="1"/>
</dbReference>
<dbReference type="OrthoDB" id="3608135at2"/>
<comment type="caution">
    <text evidence="1">The sequence shown here is derived from an EMBL/GenBank/DDBJ whole genome shotgun (WGS) entry which is preliminary data.</text>
</comment>
<dbReference type="SUPFAM" id="SSF52540">
    <property type="entry name" value="P-loop containing nucleoside triphosphate hydrolases"/>
    <property type="match status" value="1"/>
</dbReference>
<accession>A0A2M8WPR1</accession>
<reference evidence="1 2" key="1">
    <citation type="submission" date="2017-11" db="EMBL/GenBank/DDBJ databases">
        <title>Genomic Encyclopedia of Archaeal and Bacterial Type Strains, Phase II (KMG-II): From Individual Species to Whole Genera.</title>
        <authorList>
            <person name="Goeker M."/>
        </authorList>
    </citation>
    <scope>NUCLEOTIDE SEQUENCE [LARGE SCALE GENOMIC DNA]</scope>
    <source>
        <strain evidence="1 2">DSM 29128</strain>
    </source>
</reference>